<dbReference type="PRINTS" id="PR00081">
    <property type="entry name" value="GDHRDH"/>
</dbReference>
<keyword evidence="4" id="KW-1185">Reference proteome</keyword>
<proteinExistence type="inferred from homology"/>
<evidence type="ECO:0000313" key="4">
    <source>
        <dbReference type="Proteomes" id="UP001515100"/>
    </source>
</evidence>
<dbReference type="RefSeq" id="WP_129179844.1">
    <property type="nucleotide sequence ID" value="NZ_JAGIOG010000001.1"/>
</dbReference>
<dbReference type="PANTHER" id="PTHR43943:SF2">
    <property type="entry name" value="DEHYDROGENASE_REDUCTASE 4"/>
    <property type="match status" value="1"/>
</dbReference>
<evidence type="ECO:0000256" key="1">
    <source>
        <dbReference type="ARBA" id="ARBA00006484"/>
    </source>
</evidence>
<evidence type="ECO:0000256" key="2">
    <source>
        <dbReference type="ARBA" id="ARBA00023002"/>
    </source>
</evidence>
<organism evidence="3 4">
    <name type="scientific">Aeromicrobium fastidiosum</name>
    <dbReference type="NCBI Taxonomy" id="52699"/>
    <lineage>
        <taxon>Bacteria</taxon>
        <taxon>Bacillati</taxon>
        <taxon>Actinomycetota</taxon>
        <taxon>Actinomycetes</taxon>
        <taxon>Propionibacteriales</taxon>
        <taxon>Nocardioidaceae</taxon>
        <taxon>Aeromicrobium</taxon>
    </lineage>
</organism>
<dbReference type="GO" id="GO:0016491">
    <property type="term" value="F:oxidoreductase activity"/>
    <property type="evidence" value="ECO:0007669"/>
    <property type="project" value="UniProtKB-KW"/>
</dbReference>
<dbReference type="EMBL" id="SDPP02000001">
    <property type="protein sequence ID" value="KAA1379895.1"/>
    <property type="molecule type" value="Genomic_DNA"/>
</dbReference>
<dbReference type="SUPFAM" id="SSF51735">
    <property type="entry name" value="NAD(P)-binding Rossmann-fold domains"/>
    <property type="match status" value="1"/>
</dbReference>
<dbReference type="Pfam" id="PF13561">
    <property type="entry name" value="adh_short_C2"/>
    <property type="match status" value="1"/>
</dbReference>
<comment type="caution">
    <text evidence="3">The sequence shown here is derived from an EMBL/GenBank/DDBJ whole genome shotgun (WGS) entry which is preliminary data.</text>
</comment>
<dbReference type="Proteomes" id="UP001515100">
    <property type="component" value="Unassembled WGS sequence"/>
</dbReference>
<protein>
    <submittedName>
        <fullName evidence="3">SDR family oxidoreductase</fullName>
    </submittedName>
</protein>
<comment type="similarity">
    <text evidence="1">Belongs to the short-chain dehydrogenases/reductases (SDR) family.</text>
</comment>
<dbReference type="PANTHER" id="PTHR43943">
    <property type="entry name" value="DEHYDROGENASE/REDUCTASE (SDR FAMILY) MEMBER 4"/>
    <property type="match status" value="1"/>
</dbReference>
<gene>
    <name evidence="3" type="ORF">ESP62_001400</name>
</gene>
<evidence type="ECO:0000313" key="3">
    <source>
        <dbReference type="EMBL" id="KAA1379895.1"/>
    </source>
</evidence>
<dbReference type="PRINTS" id="PR00080">
    <property type="entry name" value="SDRFAMILY"/>
</dbReference>
<dbReference type="InterPro" id="IPR020904">
    <property type="entry name" value="Sc_DH/Rdtase_CS"/>
</dbReference>
<accession>A0A641APN4</accession>
<dbReference type="OrthoDB" id="9789398at2"/>
<dbReference type="FunFam" id="3.40.50.720:FF:000084">
    <property type="entry name" value="Short-chain dehydrogenase reductase"/>
    <property type="match status" value="1"/>
</dbReference>
<dbReference type="CDD" id="cd05233">
    <property type="entry name" value="SDR_c"/>
    <property type="match status" value="1"/>
</dbReference>
<sequence>MSNNLQGMTAIITGGSRGIGRSIAEAYVAQGARVVITSRQQEALDQVAEEIRSAYPGAEVLPFAAHVGDPDQSKACVDAAMAEYGRVDILVNNAGTCPQVGPLVTIDAWAAEKMFQVNQLSVLLWTRLVWEASMRDHGGRIINMASIGGLITEPGIGFYNSTKAAVLHLTRQFAVELGPDVRVNAIAPGLVRTEMVRALWEANEENFKERLPLGRIGEPEDIASAAVFLASDASSWMTGQSMVIDGGALVGHVDSADILDSVSAG</sequence>
<dbReference type="NCBIfam" id="NF005559">
    <property type="entry name" value="PRK07231.1"/>
    <property type="match status" value="1"/>
</dbReference>
<name>A0A641APN4_9ACTN</name>
<dbReference type="Gene3D" id="3.40.50.720">
    <property type="entry name" value="NAD(P)-binding Rossmann-like Domain"/>
    <property type="match status" value="1"/>
</dbReference>
<keyword evidence="2" id="KW-0560">Oxidoreductase</keyword>
<dbReference type="PROSITE" id="PS00061">
    <property type="entry name" value="ADH_SHORT"/>
    <property type="match status" value="1"/>
</dbReference>
<dbReference type="InterPro" id="IPR002347">
    <property type="entry name" value="SDR_fam"/>
</dbReference>
<dbReference type="AlphaFoldDB" id="A0A641APN4"/>
<dbReference type="InterPro" id="IPR036291">
    <property type="entry name" value="NAD(P)-bd_dom_sf"/>
</dbReference>
<reference evidence="3" key="1">
    <citation type="submission" date="2019-09" db="EMBL/GenBank/DDBJ databases">
        <authorList>
            <person name="Li J."/>
        </authorList>
    </citation>
    <scope>NUCLEOTIDE SEQUENCE [LARGE SCALE GENOMIC DNA]</scope>
    <source>
        <strain evidence="3">NRBC 14897</strain>
    </source>
</reference>